<organism evidence="4 5">
    <name type="scientific">Helcobacillus massiliensis</name>
    <dbReference type="NCBI Taxonomy" id="521392"/>
    <lineage>
        <taxon>Bacteria</taxon>
        <taxon>Bacillati</taxon>
        <taxon>Actinomycetota</taxon>
        <taxon>Actinomycetes</taxon>
        <taxon>Micrococcales</taxon>
        <taxon>Dermabacteraceae</taxon>
        <taxon>Helcobacillus</taxon>
    </lineage>
</organism>
<dbReference type="AlphaFoldDB" id="A0A839QRF0"/>
<dbReference type="SUPFAM" id="SSF54637">
    <property type="entry name" value="Thioesterase/thiol ester dehydrase-isomerase"/>
    <property type="match status" value="1"/>
</dbReference>
<proteinExistence type="inferred from homology"/>
<accession>A0A839QRF0</accession>
<evidence type="ECO:0000259" key="3">
    <source>
        <dbReference type="Pfam" id="PF03061"/>
    </source>
</evidence>
<sequence length="145" mass="15351">MTSTSLSPAELDQLNDMLRGTLCERLGMRLTELSEDGGVMTMPVQGNTQPAGLLHGGATIALAESLASFAGILRARNLYGPTAQGVGTTASATHYRSGRSGLVTATATARHLGRTVASYMVDVRDQDERLLSTVMMSVQMLPPRD</sequence>
<dbReference type="Pfam" id="PF03061">
    <property type="entry name" value="4HBT"/>
    <property type="match status" value="1"/>
</dbReference>
<evidence type="ECO:0000313" key="5">
    <source>
        <dbReference type="Proteomes" id="UP000568050"/>
    </source>
</evidence>
<dbReference type="InterPro" id="IPR029069">
    <property type="entry name" value="HotDog_dom_sf"/>
</dbReference>
<dbReference type="GO" id="GO:0005829">
    <property type="term" value="C:cytosol"/>
    <property type="evidence" value="ECO:0007669"/>
    <property type="project" value="TreeGrafter"/>
</dbReference>
<dbReference type="InterPro" id="IPR006683">
    <property type="entry name" value="Thioestr_dom"/>
</dbReference>
<comment type="similarity">
    <text evidence="1">Belongs to the thioesterase PaaI family.</text>
</comment>
<dbReference type="NCBIfam" id="TIGR00369">
    <property type="entry name" value="unchar_dom_1"/>
    <property type="match status" value="1"/>
</dbReference>
<dbReference type="InterPro" id="IPR003736">
    <property type="entry name" value="PAAI_dom"/>
</dbReference>
<reference evidence="4 5" key="1">
    <citation type="submission" date="2020-08" db="EMBL/GenBank/DDBJ databases">
        <title>Sequencing the genomes of 1000 actinobacteria strains.</title>
        <authorList>
            <person name="Klenk H.-P."/>
        </authorList>
    </citation>
    <scope>NUCLEOTIDE SEQUENCE [LARGE SCALE GENOMIC DNA]</scope>
    <source>
        <strain evidence="4 5">DSM 23040</strain>
    </source>
</reference>
<dbReference type="Gene3D" id="3.10.129.10">
    <property type="entry name" value="Hotdog Thioesterase"/>
    <property type="match status" value="1"/>
</dbReference>
<gene>
    <name evidence="4" type="ORF">FHX50_000593</name>
</gene>
<name>A0A839QRF0_9MICO</name>
<evidence type="ECO:0000256" key="1">
    <source>
        <dbReference type="ARBA" id="ARBA00008324"/>
    </source>
</evidence>
<dbReference type="Proteomes" id="UP000568050">
    <property type="component" value="Unassembled WGS sequence"/>
</dbReference>
<protein>
    <submittedName>
        <fullName evidence="4">Uncharacterized protein (TIGR00369 family)</fullName>
    </submittedName>
</protein>
<evidence type="ECO:0000256" key="2">
    <source>
        <dbReference type="ARBA" id="ARBA00022801"/>
    </source>
</evidence>
<dbReference type="EMBL" id="JACHWP010000001">
    <property type="protein sequence ID" value="MBB3022345.1"/>
    <property type="molecule type" value="Genomic_DNA"/>
</dbReference>
<dbReference type="PANTHER" id="PTHR43240">
    <property type="entry name" value="1,4-DIHYDROXY-2-NAPHTHOYL-COA THIOESTERASE 1"/>
    <property type="match status" value="1"/>
</dbReference>
<dbReference type="RefSeq" id="WP_183374317.1">
    <property type="nucleotide sequence ID" value="NZ_CBCSFZ010000002.1"/>
</dbReference>
<dbReference type="CDD" id="cd03443">
    <property type="entry name" value="PaaI_thioesterase"/>
    <property type="match status" value="1"/>
</dbReference>
<keyword evidence="2" id="KW-0378">Hydrolase</keyword>
<dbReference type="PANTHER" id="PTHR43240:SF5">
    <property type="entry name" value="1,4-DIHYDROXY-2-NAPHTHOYL-COA THIOESTERASE 1"/>
    <property type="match status" value="1"/>
</dbReference>
<comment type="caution">
    <text evidence="4">The sequence shown here is derived from an EMBL/GenBank/DDBJ whole genome shotgun (WGS) entry which is preliminary data.</text>
</comment>
<evidence type="ECO:0000313" key="4">
    <source>
        <dbReference type="EMBL" id="MBB3022345.1"/>
    </source>
</evidence>
<feature type="domain" description="Thioesterase" evidence="3">
    <location>
        <begin position="52"/>
        <end position="130"/>
    </location>
</feature>
<dbReference type="GO" id="GO:0061522">
    <property type="term" value="F:1,4-dihydroxy-2-naphthoyl-CoA thioesterase activity"/>
    <property type="evidence" value="ECO:0007669"/>
    <property type="project" value="TreeGrafter"/>
</dbReference>
<keyword evidence="5" id="KW-1185">Reference proteome</keyword>